<dbReference type="InterPro" id="IPR053748">
    <property type="entry name" value="Host_DNA_Degrad_Endo"/>
</dbReference>
<gene>
    <name evidence="2" type="ORF">XELAEV_18046462mg</name>
</gene>
<evidence type="ECO:0000313" key="2">
    <source>
        <dbReference type="EMBL" id="OCT60438.1"/>
    </source>
</evidence>
<dbReference type="SUPFAM" id="SSF82771">
    <property type="entry name" value="GIY-YIG endonuclease"/>
    <property type="match status" value="1"/>
</dbReference>
<evidence type="ECO:0000259" key="1">
    <source>
        <dbReference type="PROSITE" id="PS50164"/>
    </source>
</evidence>
<dbReference type="PROSITE" id="PS50164">
    <property type="entry name" value="GIY_YIG"/>
    <property type="match status" value="1"/>
</dbReference>
<protein>
    <recommendedName>
        <fullName evidence="1">GIY-YIG domain-containing protein</fullName>
    </recommendedName>
</protein>
<proteinExistence type="predicted"/>
<feature type="domain" description="GIY-YIG" evidence="1">
    <location>
        <begin position="121"/>
        <end position="192"/>
    </location>
</feature>
<dbReference type="InterPro" id="IPR000305">
    <property type="entry name" value="GIY-YIG_endonuc"/>
</dbReference>
<dbReference type="Gene3D" id="3.40.1440.40">
    <property type="match status" value="1"/>
</dbReference>
<dbReference type="Proteomes" id="UP000694892">
    <property type="component" value="Chromosome 9_10S"/>
</dbReference>
<dbReference type="AlphaFoldDB" id="A0A974H0L1"/>
<dbReference type="EMBL" id="CM004483">
    <property type="protein sequence ID" value="OCT60438.1"/>
    <property type="molecule type" value="Genomic_DNA"/>
</dbReference>
<evidence type="ECO:0000313" key="3">
    <source>
        <dbReference type="Proteomes" id="UP000694892"/>
    </source>
</evidence>
<dbReference type="InterPro" id="IPR035901">
    <property type="entry name" value="GIY-YIG_endonuc_sf"/>
</dbReference>
<organism evidence="2 3">
    <name type="scientific">Xenopus laevis</name>
    <name type="common">African clawed frog</name>
    <dbReference type="NCBI Taxonomy" id="8355"/>
    <lineage>
        <taxon>Eukaryota</taxon>
        <taxon>Metazoa</taxon>
        <taxon>Chordata</taxon>
        <taxon>Craniata</taxon>
        <taxon>Vertebrata</taxon>
        <taxon>Euteleostomi</taxon>
        <taxon>Amphibia</taxon>
        <taxon>Batrachia</taxon>
        <taxon>Anura</taxon>
        <taxon>Pipoidea</taxon>
        <taxon>Pipidae</taxon>
        <taxon>Xenopodinae</taxon>
        <taxon>Xenopus</taxon>
        <taxon>Xenopus</taxon>
    </lineage>
</organism>
<name>A0A974H0L1_XENLA</name>
<accession>A0A974H0L1</accession>
<sequence>MLRGVPVGQFLHLRRICTTWESFNNQAMFLWDRFIQRGYDFFKNAYDTAVGTSRNFFMECDTSRPTHWLDIKGCYRCGGNVVAHALHVVATLWRYMRPSKDFKGNNNSRRYKIHFYPNCGTSNIVYLITCNCGLQYVGKTIRSFRKRLSEHLNCVSLNDLNSAIAKHLMECHAIKLCVHAQIIDRVVMDTRK</sequence>
<reference evidence="3" key="1">
    <citation type="journal article" date="2016" name="Nature">
        <title>Genome evolution in the allotetraploid frog Xenopus laevis.</title>
        <authorList>
            <person name="Session A.M."/>
            <person name="Uno Y."/>
            <person name="Kwon T."/>
            <person name="Chapman J.A."/>
            <person name="Toyoda A."/>
            <person name="Takahashi S."/>
            <person name="Fukui A."/>
            <person name="Hikosaka A."/>
            <person name="Suzuki A."/>
            <person name="Kondo M."/>
            <person name="van Heeringen S.J."/>
            <person name="Quigley I."/>
            <person name="Heinz S."/>
            <person name="Ogino H."/>
            <person name="Ochi H."/>
            <person name="Hellsten U."/>
            <person name="Lyons J.B."/>
            <person name="Simakov O."/>
            <person name="Putnam N."/>
            <person name="Stites J."/>
            <person name="Kuroki Y."/>
            <person name="Tanaka T."/>
            <person name="Michiue T."/>
            <person name="Watanabe M."/>
            <person name="Bogdanovic O."/>
            <person name="Lister R."/>
            <person name="Georgiou G."/>
            <person name="Paranjpe S.S."/>
            <person name="van Kruijsbergen I."/>
            <person name="Shu S."/>
            <person name="Carlson J."/>
            <person name="Kinoshita T."/>
            <person name="Ohta Y."/>
            <person name="Mawaribuchi S."/>
            <person name="Jenkins J."/>
            <person name="Grimwood J."/>
            <person name="Schmutz J."/>
            <person name="Mitros T."/>
            <person name="Mozaffari S.V."/>
            <person name="Suzuki Y."/>
            <person name="Haramoto Y."/>
            <person name="Yamamoto T.S."/>
            <person name="Takagi C."/>
            <person name="Heald R."/>
            <person name="Miller K."/>
            <person name="Haudenschild C."/>
            <person name="Kitzman J."/>
            <person name="Nakayama T."/>
            <person name="Izutsu Y."/>
            <person name="Robert J."/>
            <person name="Fortriede J."/>
            <person name="Burns K."/>
            <person name="Lotay V."/>
            <person name="Karimi K."/>
            <person name="Yasuoka Y."/>
            <person name="Dichmann D.S."/>
            <person name="Flajnik M.F."/>
            <person name="Houston D.W."/>
            <person name="Shendure J."/>
            <person name="DuPasquier L."/>
            <person name="Vize P.D."/>
            <person name="Zorn A.M."/>
            <person name="Ito M."/>
            <person name="Marcotte E.M."/>
            <person name="Wallingford J.B."/>
            <person name="Ito Y."/>
            <person name="Asashima M."/>
            <person name="Ueno N."/>
            <person name="Matsuda Y."/>
            <person name="Veenstra G.J."/>
            <person name="Fujiyama A."/>
            <person name="Harland R.M."/>
            <person name="Taira M."/>
            <person name="Rokhsar D.S."/>
        </authorList>
    </citation>
    <scope>NUCLEOTIDE SEQUENCE [LARGE SCALE GENOMIC DNA]</scope>
    <source>
        <strain evidence="3">J</strain>
    </source>
</reference>